<dbReference type="GeneID" id="8364752"/>
<evidence type="ECO:0000313" key="4">
    <source>
        <dbReference type="Proteomes" id="UP000001495"/>
    </source>
</evidence>
<dbReference type="InterPro" id="IPR027417">
    <property type="entry name" value="P-loop_NTPase"/>
</dbReference>
<dbReference type="AlphaFoldDB" id="C7P5V0"/>
<organism evidence="3 4">
    <name type="scientific">Methanocaldococcus fervens (strain DSM 4213 / JCM 15782 / AG86)</name>
    <name type="common">Methanococcus fervens</name>
    <dbReference type="NCBI Taxonomy" id="573064"/>
    <lineage>
        <taxon>Archaea</taxon>
        <taxon>Methanobacteriati</taxon>
        <taxon>Methanobacteriota</taxon>
        <taxon>Methanomada group</taxon>
        <taxon>Methanococci</taxon>
        <taxon>Methanococcales</taxon>
        <taxon>Methanocaldococcaceae</taxon>
        <taxon>Methanocaldococcus</taxon>
    </lineage>
</organism>
<sequence>MGITENLKKIFKFKNKSEKKDEKNLGIEESLKEVYEEIKNLEIYEKMTIDMADVIIGYDRVEKMGKYIVVEPILTKEEVELFLKLMKIVQMLLDVPVEEIEREKLQEYLKERIFEIFDDLKLTIDEMTKHKLIYYLVKHLIGYGKIDVLMKDENLEDISCTGVGKPVYVFHRKYEHLKTNIKFESEEELDSFCISLAQRCGKSLTLANPIVDGSLPDGSRLNVTLGNDISKYGSTFTIRKFTHSPILPTDLIRYGSISPEMLAYLWLLIEYKNSIMVAGEVATGKTTLLNAFSLFIPPKMKIVSIEDTPEIRLFHENWIAGTTRSGFGGEEYEVTMMDLLKAALRQRPDYLIVGEVRGEEAKILFQAITTGHLALATIHAKSPKAVIRRLNAEPMNIPKIMLEQLNAICMQVRIIYRGKFVRRTKSITEVVEYDPKTDDVILHDVFWWNPEDDTFEFSGKSYLLKRISEFAGISEKDVIDELHKRAEFLENLSEEKLRFEDFVKRICGYREENVMGG</sequence>
<evidence type="ECO:0000259" key="2">
    <source>
        <dbReference type="Pfam" id="PF00437"/>
    </source>
</evidence>
<dbReference type="KEGG" id="mfe:Mefer_0090"/>
<dbReference type="GO" id="GO:0016887">
    <property type="term" value="F:ATP hydrolysis activity"/>
    <property type="evidence" value="ECO:0007669"/>
    <property type="project" value="InterPro"/>
</dbReference>
<dbReference type="eggNOG" id="arCOG01817">
    <property type="taxonomic scope" value="Archaea"/>
</dbReference>
<dbReference type="CDD" id="cd01130">
    <property type="entry name" value="VirB11-like_ATPase"/>
    <property type="match status" value="1"/>
</dbReference>
<dbReference type="InterPro" id="IPR050921">
    <property type="entry name" value="T4SS_GSP_E_ATPase"/>
</dbReference>
<dbReference type="Gene3D" id="3.40.50.300">
    <property type="entry name" value="P-loop containing nucleotide triphosphate hydrolases"/>
    <property type="match status" value="1"/>
</dbReference>
<name>C7P5V0_METFA</name>
<accession>C7P5V0</accession>
<reference evidence="3" key="1">
    <citation type="submission" date="2009-08" db="EMBL/GenBank/DDBJ databases">
        <title>Complete sequence of chromosome of Methanocaldococcus fervens AG86.</title>
        <authorList>
            <consortium name="US DOE Joint Genome Institute"/>
            <person name="Lucas S."/>
            <person name="Copeland A."/>
            <person name="Lapidus A."/>
            <person name="Glavina del Rio T."/>
            <person name="Tice H."/>
            <person name="Bruce D."/>
            <person name="Goodwin L."/>
            <person name="Pitluck S."/>
            <person name="Chertkov O."/>
            <person name="Detter J.C."/>
            <person name="Han C."/>
            <person name="Tapia R."/>
            <person name="Larimer F."/>
            <person name="Land M."/>
            <person name="Hauser L."/>
            <person name="Kyrpides N."/>
            <person name="Ovchinnikova G."/>
            <person name="Lupa-Sieprawska M."/>
            <person name="Whitman W.B."/>
        </authorList>
    </citation>
    <scope>NUCLEOTIDE SEQUENCE [LARGE SCALE GENOMIC DNA]</scope>
    <source>
        <strain evidence="3">AG86</strain>
    </source>
</reference>
<dbReference type="OrthoDB" id="33500at2157"/>
<dbReference type="PANTHER" id="PTHR30486:SF6">
    <property type="entry name" value="TYPE IV PILUS RETRACTATION ATPASE PILT"/>
    <property type="match status" value="1"/>
</dbReference>
<dbReference type="RefSeq" id="WP_012794954.1">
    <property type="nucleotide sequence ID" value="NC_013156.1"/>
</dbReference>
<dbReference type="SUPFAM" id="SSF52540">
    <property type="entry name" value="P-loop containing nucleoside triphosphate hydrolases"/>
    <property type="match status" value="1"/>
</dbReference>
<gene>
    <name evidence="3" type="ordered locus">Mefer_0090</name>
</gene>
<evidence type="ECO:0000256" key="1">
    <source>
        <dbReference type="ARBA" id="ARBA00006611"/>
    </source>
</evidence>
<protein>
    <submittedName>
        <fullName evidence="3">Type II secretion system protein E</fullName>
    </submittedName>
</protein>
<dbReference type="HOGENOM" id="CLU_005379_2_2_2"/>
<dbReference type="Proteomes" id="UP000001495">
    <property type="component" value="Chromosome"/>
</dbReference>
<keyword evidence="4" id="KW-1185">Reference proteome</keyword>
<dbReference type="Gene3D" id="3.30.450.380">
    <property type="match status" value="1"/>
</dbReference>
<comment type="similarity">
    <text evidence="1">Belongs to the GSP E family.</text>
</comment>
<evidence type="ECO:0000313" key="3">
    <source>
        <dbReference type="EMBL" id="ACV23932.1"/>
    </source>
</evidence>
<dbReference type="STRING" id="573064.Mefer_0090"/>
<dbReference type="InterPro" id="IPR001482">
    <property type="entry name" value="T2SS/T4SS_dom"/>
</dbReference>
<proteinExistence type="inferred from homology"/>
<dbReference type="PANTHER" id="PTHR30486">
    <property type="entry name" value="TWITCHING MOTILITY PROTEIN PILT"/>
    <property type="match status" value="1"/>
</dbReference>
<feature type="domain" description="Bacterial type II secretion system protein E" evidence="2">
    <location>
        <begin position="169"/>
        <end position="409"/>
    </location>
</feature>
<dbReference type="EMBL" id="CP001696">
    <property type="protein sequence ID" value="ACV23932.1"/>
    <property type="molecule type" value="Genomic_DNA"/>
</dbReference>
<dbReference type="Pfam" id="PF00437">
    <property type="entry name" value="T2SSE"/>
    <property type="match status" value="1"/>
</dbReference>